<proteinExistence type="predicted"/>
<evidence type="ECO:0000313" key="1">
    <source>
        <dbReference type="EMBL" id="RPD43053.1"/>
    </source>
</evidence>
<sequence length="244" mass="26576">MKSIHLPLSEITKSKNMKTLQLTLLVLVLASFIGCTKEPSASVAQEKIHTTYELFYDKNTDKTTVKAWFRFSNATGTLLQLSQPSDVRFNNEPLVFDSLFAYYKKEYSGSIQSGTIVFTDINNKVFQNTLQLPKPVAFPENFTTVSKSASYTLSWLGDPVGQNEAVGIGMGSASAISGNLFNQPGAGATSIILEANKLQSIATTNGQVICVMDRYTLNQPQQAPAAGGVVKGTYRTLNKTITLQ</sequence>
<dbReference type="AlphaFoldDB" id="A0A3N4N5Z3"/>
<dbReference type="EMBL" id="RMBX01000001">
    <property type="protein sequence ID" value="RPD43053.1"/>
    <property type="molecule type" value="Genomic_DNA"/>
</dbReference>
<evidence type="ECO:0008006" key="3">
    <source>
        <dbReference type="Google" id="ProtNLM"/>
    </source>
</evidence>
<reference evidence="2" key="1">
    <citation type="submission" date="2018-11" db="EMBL/GenBank/DDBJ databases">
        <title>Chitinophaga lutea sp.nov., isolate from arsenic contaminated soil.</title>
        <authorList>
            <person name="Zong Y."/>
        </authorList>
    </citation>
    <scope>NUCLEOTIDE SEQUENCE [LARGE SCALE GENOMIC DNA]</scope>
    <source>
        <strain evidence="2">YLT18</strain>
    </source>
</reference>
<accession>A0A3N4N5Z3</accession>
<gene>
    <name evidence="1" type="ORF">EG028_01820</name>
</gene>
<dbReference type="PROSITE" id="PS51257">
    <property type="entry name" value="PROKAR_LIPOPROTEIN"/>
    <property type="match status" value="1"/>
</dbReference>
<dbReference type="Proteomes" id="UP000279089">
    <property type="component" value="Unassembled WGS sequence"/>
</dbReference>
<name>A0A3N4N5Z3_9BACT</name>
<evidence type="ECO:0000313" key="2">
    <source>
        <dbReference type="Proteomes" id="UP000279089"/>
    </source>
</evidence>
<organism evidence="1 2">
    <name type="scientific">Chitinophaga barathri</name>
    <dbReference type="NCBI Taxonomy" id="1647451"/>
    <lineage>
        <taxon>Bacteria</taxon>
        <taxon>Pseudomonadati</taxon>
        <taxon>Bacteroidota</taxon>
        <taxon>Chitinophagia</taxon>
        <taxon>Chitinophagales</taxon>
        <taxon>Chitinophagaceae</taxon>
        <taxon>Chitinophaga</taxon>
    </lineage>
</organism>
<keyword evidence="2" id="KW-1185">Reference proteome</keyword>
<protein>
    <recommendedName>
        <fullName evidence="3">Lipoprotein</fullName>
    </recommendedName>
</protein>
<comment type="caution">
    <text evidence="1">The sequence shown here is derived from an EMBL/GenBank/DDBJ whole genome shotgun (WGS) entry which is preliminary data.</text>
</comment>